<gene>
    <name evidence="2" type="ORF">HMH01_17225</name>
</gene>
<sequence>MRGGLRLRLMQVISLRGALFFLVLGGIIWLLMAAEGPAPNAQLFGVAKLDPKAMRAQIDTFMPLSLLGMTLLTVLLTTGPSFHFSPTEINFLFVGPFSRRDLIIYKFIAYAAGAALSAALVAPFAQAQTGSGLSAFTATLLTLLFVQLNSAAAGMAWQAFEGNRLARIKWPATAMVVVIAVVALIHAWTVPDRTVFDLLSDARHSLIGTIILMPYIVFTELFLAKNLFPHLAFWATIAVLVNAALLWAVILLDGRTSERSLSESTRLSDRWERMKQGGSFWATERVEVRSIRTAPTLGGMGPIAWRQAIKAVRNSSKVIAVFMVIAACAAPLASVVGIPLTDDRALAIILFFFLFILPRTLICDFRGDLGRMETYKMLPIAPWRICAGQLVVQVLLAYVVALMMIVSALTFEDSVTAPIAVALGMLALPVTLLIYAVENTIFLLFPAKLVPMGRADFEFLGRALIEFIVKTVIILFGVSMALGVGAFAFMTLGTTLILAGVASWLTLMSIGLLATIVMRYAFRRFVVAEAFD</sequence>
<keyword evidence="3" id="KW-1185">Reference proteome</keyword>
<keyword evidence="1" id="KW-1133">Transmembrane helix</keyword>
<proteinExistence type="predicted"/>
<feature type="transmembrane region" description="Helical" evidence="1">
    <location>
        <begin position="136"/>
        <end position="160"/>
    </location>
</feature>
<evidence type="ECO:0008006" key="4">
    <source>
        <dbReference type="Google" id="ProtNLM"/>
    </source>
</evidence>
<protein>
    <recommendedName>
        <fullName evidence="4">ABC exporter</fullName>
    </recommendedName>
</protein>
<dbReference type="Proteomes" id="UP000572377">
    <property type="component" value="Unassembled WGS sequence"/>
</dbReference>
<comment type="caution">
    <text evidence="2">The sequence shown here is derived from an EMBL/GenBank/DDBJ whole genome shotgun (WGS) entry which is preliminary data.</text>
</comment>
<organism evidence="2 3">
    <name type="scientific">Halovulum dunhuangense</name>
    <dbReference type="NCBI Taxonomy" id="1505036"/>
    <lineage>
        <taxon>Bacteria</taxon>
        <taxon>Pseudomonadati</taxon>
        <taxon>Pseudomonadota</taxon>
        <taxon>Alphaproteobacteria</taxon>
        <taxon>Rhodobacterales</taxon>
        <taxon>Paracoccaceae</taxon>
        <taxon>Halovulum</taxon>
    </lineage>
</organism>
<feature type="transmembrane region" description="Helical" evidence="1">
    <location>
        <begin position="172"/>
        <end position="190"/>
    </location>
</feature>
<feature type="transmembrane region" description="Helical" evidence="1">
    <location>
        <begin position="344"/>
        <end position="362"/>
    </location>
</feature>
<feature type="transmembrane region" description="Helical" evidence="1">
    <location>
        <begin position="231"/>
        <end position="252"/>
    </location>
</feature>
<feature type="transmembrane region" description="Helical" evidence="1">
    <location>
        <begin position="318"/>
        <end position="338"/>
    </location>
</feature>
<feature type="transmembrane region" description="Helical" evidence="1">
    <location>
        <begin position="496"/>
        <end position="517"/>
    </location>
</feature>
<name>A0A849L7V0_9RHOB</name>
<reference evidence="2 3" key="1">
    <citation type="submission" date="2020-05" db="EMBL/GenBank/DDBJ databases">
        <title>Gimesia benthica sp. nov., a novel planctomycete isolated from a deep-sea water sample of the Northwest Indian Ocean.</title>
        <authorList>
            <person name="Wang J."/>
            <person name="Ruan C."/>
            <person name="Song L."/>
            <person name="Zhu Y."/>
            <person name="Li A."/>
            <person name="Zheng X."/>
            <person name="Wang L."/>
            <person name="Lu Z."/>
            <person name="Huang Y."/>
            <person name="Du W."/>
            <person name="Zhou Y."/>
            <person name="Huang L."/>
            <person name="Dai X."/>
        </authorList>
    </citation>
    <scope>NUCLEOTIDE SEQUENCE [LARGE SCALE GENOMIC DNA]</scope>
    <source>
        <strain evidence="2 3">YYQ-30</strain>
    </source>
</reference>
<dbReference type="RefSeq" id="WP_171327045.1">
    <property type="nucleotide sequence ID" value="NZ_JABFBC010000007.1"/>
</dbReference>
<keyword evidence="1" id="KW-0472">Membrane</keyword>
<keyword evidence="1" id="KW-0812">Transmembrane</keyword>
<feature type="transmembrane region" description="Helical" evidence="1">
    <location>
        <begin position="61"/>
        <end position="82"/>
    </location>
</feature>
<evidence type="ECO:0000313" key="2">
    <source>
        <dbReference type="EMBL" id="NNU82182.1"/>
    </source>
</evidence>
<feature type="transmembrane region" description="Helical" evidence="1">
    <location>
        <begin position="12"/>
        <end position="34"/>
    </location>
</feature>
<accession>A0A849L7V0</accession>
<feature type="transmembrane region" description="Helical" evidence="1">
    <location>
        <begin position="417"/>
        <end position="446"/>
    </location>
</feature>
<dbReference type="AlphaFoldDB" id="A0A849L7V0"/>
<feature type="transmembrane region" description="Helical" evidence="1">
    <location>
        <begin position="383"/>
        <end position="411"/>
    </location>
</feature>
<evidence type="ECO:0000256" key="1">
    <source>
        <dbReference type="SAM" id="Phobius"/>
    </source>
</evidence>
<dbReference type="EMBL" id="JABFBC010000007">
    <property type="protein sequence ID" value="NNU82182.1"/>
    <property type="molecule type" value="Genomic_DNA"/>
</dbReference>
<feature type="transmembrane region" description="Helical" evidence="1">
    <location>
        <begin position="103"/>
        <end position="124"/>
    </location>
</feature>
<feature type="transmembrane region" description="Helical" evidence="1">
    <location>
        <begin position="467"/>
        <end position="490"/>
    </location>
</feature>
<evidence type="ECO:0000313" key="3">
    <source>
        <dbReference type="Proteomes" id="UP000572377"/>
    </source>
</evidence>